<comment type="similarity">
    <text evidence="3">Belongs to the peptidase M48B family.</text>
</comment>
<evidence type="ECO:0000259" key="15">
    <source>
        <dbReference type="Pfam" id="PF01435"/>
    </source>
</evidence>
<reference evidence="17" key="1">
    <citation type="submission" date="2020-05" db="EMBL/GenBank/DDBJ databases">
        <authorList>
            <person name="Chiriac C."/>
            <person name="Salcher M."/>
            <person name="Ghai R."/>
            <person name="Kavagutti S V."/>
        </authorList>
    </citation>
    <scope>NUCLEOTIDE SEQUENCE</scope>
</reference>
<dbReference type="GO" id="GO:0046872">
    <property type="term" value="F:metal ion binding"/>
    <property type="evidence" value="ECO:0007669"/>
    <property type="project" value="UniProtKB-KW"/>
</dbReference>
<evidence type="ECO:0000256" key="2">
    <source>
        <dbReference type="ARBA" id="ARBA00004651"/>
    </source>
</evidence>
<evidence type="ECO:0000256" key="13">
    <source>
        <dbReference type="SAM" id="MobiDB-lite"/>
    </source>
</evidence>
<feature type="domain" description="Peptidase M48" evidence="15">
    <location>
        <begin position="63"/>
        <end position="291"/>
    </location>
</feature>
<keyword evidence="6 14" id="KW-0812">Transmembrane</keyword>
<feature type="domain" description="DUF2510" evidence="16">
    <location>
        <begin position="376"/>
        <end position="403"/>
    </location>
</feature>
<evidence type="ECO:0000256" key="5">
    <source>
        <dbReference type="ARBA" id="ARBA00022670"/>
    </source>
</evidence>
<evidence type="ECO:0000256" key="11">
    <source>
        <dbReference type="ARBA" id="ARBA00023049"/>
    </source>
</evidence>
<keyword evidence="4" id="KW-1003">Cell membrane</keyword>
<dbReference type="EMBL" id="CAFBMH010000095">
    <property type="protein sequence ID" value="CAB4922132.1"/>
    <property type="molecule type" value="Genomic_DNA"/>
</dbReference>
<evidence type="ECO:0000259" key="16">
    <source>
        <dbReference type="Pfam" id="PF10708"/>
    </source>
</evidence>
<dbReference type="GO" id="GO:0005886">
    <property type="term" value="C:plasma membrane"/>
    <property type="evidence" value="ECO:0007669"/>
    <property type="project" value="UniProtKB-SubCell"/>
</dbReference>
<keyword evidence="11" id="KW-0482">Metalloprotease</keyword>
<feature type="region of interest" description="Disordered" evidence="13">
    <location>
        <begin position="360"/>
        <end position="404"/>
    </location>
</feature>
<comment type="subcellular location">
    <subcellularLocation>
        <location evidence="2">Cell membrane</location>
        <topology evidence="2">Multi-pass membrane protein</topology>
    </subcellularLocation>
</comment>
<evidence type="ECO:0000313" key="17">
    <source>
        <dbReference type="EMBL" id="CAB4760766.1"/>
    </source>
</evidence>
<keyword evidence="8" id="KW-0378">Hydrolase</keyword>
<dbReference type="PANTHER" id="PTHR43221">
    <property type="entry name" value="PROTEASE HTPX"/>
    <property type="match status" value="1"/>
</dbReference>
<comment type="cofactor">
    <cofactor evidence="1">
        <name>Zn(2+)</name>
        <dbReference type="ChEBI" id="CHEBI:29105"/>
    </cofactor>
</comment>
<keyword evidence="7" id="KW-0479">Metal-binding</keyword>
<evidence type="ECO:0000313" key="18">
    <source>
        <dbReference type="EMBL" id="CAB4922132.1"/>
    </source>
</evidence>
<evidence type="ECO:0000256" key="3">
    <source>
        <dbReference type="ARBA" id="ARBA00009779"/>
    </source>
</evidence>
<dbReference type="PANTHER" id="PTHR43221:SF1">
    <property type="entry name" value="PROTEASE HTPX"/>
    <property type="match status" value="1"/>
</dbReference>
<dbReference type="InterPro" id="IPR001915">
    <property type="entry name" value="Peptidase_M48"/>
</dbReference>
<evidence type="ECO:0000256" key="1">
    <source>
        <dbReference type="ARBA" id="ARBA00001947"/>
    </source>
</evidence>
<name>A0A6J6UMQ6_9ZZZZ</name>
<keyword evidence="10 14" id="KW-1133">Transmembrane helix</keyword>
<dbReference type="GO" id="GO:0006508">
    <property type="term" value="P:proteolysis"/>
    <property type="evidence" value="ECO:0007669"/>
    <property type="project" value="UniProtKB-KW"/>
</dbReference>
<dbReference type="AlphaFoldDB" id="A0A6J6UMQ6"/>
<dbReference type="Pfam" id="PF10708">
    <property type="entry name" value="DUF2510"/>
    <property type="match status" value="1"/>
</dbReference>
<evidence type="ECO:0000256" key="9">
    <source>
        <dbReference type="ARBA" id="ARBA00022833"/>
    </source>
</evidence>
<dbReference type="GO" id="GO:0004222">
    <property type="term" value="F:metalloendopeptidase activity"/>
    <property type="evidence" value="ECO:0007669"/>
    <property type="project" value="InterPro"/>
</dbReference>
<organism evidence="17">
    <name type="scientific">freshwater metagenome</name>
    <dbReference type="NCBI Taxonomy" id="449393"/>
    <lineage>
        <taxon>unclassified sequences</taxon>
        <taxon>metagenomes</taxon>
        <taxon>ecological metagenomes</taxon>
    </lineage>
</organism>
<keyword evidence="5" id="KW-0645">Protease</keyword>
<evidence type="ECO:0000256" key="10">
    <source>
        <dbReference type="ARBA" id="ARBA00022989"/>
    </source>
</evidence>
<dbReference type="CDD" id="cd07340">
    <property type="entry name" value="M48B_Htpx_like"/>
    <property type="match status" value="1"/>
</dbReference>
<evidence type="ECO:0000256" key="4">
    <source>
        <dbReference type="ARBA" id="ARBA00022475"/>
    </source>
</evidence>
<dbReference type="HAMAP" id="MF_00188">
    <property type="entry name" value="Pept_M48_protease_HtpX"/>
    <property type="match status" value="1"/>
</dbReference>
<keyword evidence="12 14" id="KW-0472">Membrane</keyword>
<dbReference type="EMBL" id="CAEZYR010000106">
    <property type="protein sequence ID" value="CAB4760766.1"/>
    <property type="molecule type" value="Genomic_DNA"/>
</dbReference>
<evidence type="ECO:0000256" key="6">
    <source>
        <dbReference type="ARBA" id="ARBA00022692"/>
    </source>
</evidence>
<dbReference type="Gene3D" id="3.30.2010.10">
    <property type="entry name" value="Metalloproteases ('zincins'), catalytic domain"/>
    <property type="match status" value="1"/>
</dbReference>
<evidence type="ECO:0000256" key="14">
    <source>
        <dbReference type="SAM" id="Phobius"/>
    </source>
</evidence>
<keyword evidence="9" id="KW-0862">Zinc</keyword>
<feature type="transmembrane region" description="Helical" evidence="14">
    <location>
        <begin position="185"/>
        <end position="204"/>
    </location>
</feature>
<dbReference type="InterPro" id="IPR022919">
    <property type="entry name" value="Pept_M48_protease_HtpX"/>
</dbReference>
<dbReference type="InterPro" id="IPR050083">
    <property type="entry name" value="HtpX_protease"/>
</dbReference>
<feature type="transmembrane region" description="Helical" evidence="14">
    <location>
        <begin position="140"/>
        <end position="165"/>
    </location>
</feature>
<proteinExistence type="inferred from homology"/>
<evidence type="ECO:0000256" key="12">
    <source>
        <dbReference type="ARBA" id="ARBA00023136"/>
    </source>
</evidence>
<evidence type="ECO:0000256" key="8">
    <source>
        <dbReference type="ARBA" id="ARBA00022801"/>
    </source>
</evidence>
<protein>
    <submittedName>
        <fullName evidence="17">Unannotated protein</fullName>
    </submittedName>
</protein>
<dbReference type="Pfam" id="PF01435">
    <property type="entry name" value="Peptidase_M48"/>
    <property type="match status" value="1"/>
</dbReference>
<dbReference type="InterPro" id="IPR018929">
    <property type="entry name" value="DUF2510"/>
</dbReference>
<feature type="region of interest" description="Disordered" evidence="13">
    <location>
        <begin position="314"/>
        <end position="335"/>
    </location>
</feature>
<evidence type="ECO:0000256" key="7">
    <source>
        <dbReference type="ARBA" id="ARBA00022723"/>
    </source>
</evidence>
<accession>A0A6J6UMQ6</accession>
<sequence length="404" mass="42732">MLLAASFLLLALVGSVASVAIGGGAVGIGVGVALAVLLTWISYAKSDSIALSATNAHPASIEQFGQLHNVVESIAVAAGIPKPKVYVVNDPAPNAFATGKDPERASVAVTTGLLQKMNRDELEGVIAHELAHIRNYDIRVMTVAVATAGAIAVITDVFWRIMYFGALTGGGRRGNDRDGNGGNPFAIIAMIFVAILAPLAAALMKAAISRRRESLADATAVAFTRYPTGLRQALEKLDADSSVVQRTSHATSHLWIESPDDRAQGNRGAKFNEMFNTHPPLRERINLLRRMEGLDPYTGPDASIVRDLEQRTQHTPPATLPAPAVRSGAAASNPAAASMPNLPQIFGTVPAASAVVLPEPALATTSDREASAPPPPGWYADPSGKPRSQRYWNGTHWTDHTARR</sequence>
<gene>
    <name evidence="17" type="ORF">UFOPK2754_02395</name>
    <name evidence="18" type="ORF">UFOPK3543_02147</name>
</gene>